<evidence type="ECO:0000256" key="3">
    <source>
        <dbReference type="PROSITE-ProRule" id="PRU01278"/>
    </source>
</evidence>
<dbReference type="OrthoDB" id="9791973at2"/>
<dbReference type="InterPro" id="IPR011238">
    <property type="entry name" value="Micro_shell_prot_PduT"/>
</dbReference>
<dbReference type="eggNOG" id="COG4577">
    <property type="taxonomic scope" value="Bacteria"/>
</dbReference>
<organism evidence="5 6">
    <name type="scientific">[Clostridium] aminophilum</name>
    <dbReference type="NCBI Taxonomy" id="1526"/>
    <lineage>
        <taxon>Bacteria</taxon>
        <taxon>Bacillati</taxon>
        <taxon>Bacillota</taxon>
        <taxon>Clostridia</taxon>
        <taxon>Lachnospirales</taxon>
        <taxon>Lachnospiraceae</taxon>
    </lineage>
</organism>
<comment type="similarity">
    <text evidence="3">Belongs to the bacterial microcompartments protein family.</text>
</comment>
<accession>A0A1I0CQJ8</accession>
<dbReference type="AlphaFoldDB" id="A0A1I0CQJ8"/>
<name>A0A1I0CQJ8_9FIRM</name>
<dbReference type="RefSeq" id="WP_074648934.1">
    <property type="nucleotide sequence ID" value="NZ_FOIL01000008.1"/>
</dbReference>
<dbReference type="Pfam" id="PF00936">
    <property type="entry name" value="BMC"/>
    <property type="match status" value="2"/>
</dbReference>
<dbReference type="GO" id="GO:0031469">
    <property type="term" value="C:bacterial microcompartment"/>
    <property type="evidence" value="ECO:0007669"/>
    <property type="project" value="UniProtKB-SubCell"/>
</dbReference>
<dbReference type="Gene3D" id="3.30.70.1710">
    <property type="match status" value="2"/>
</dbReference>
<protein>
    <submittedName>
        <fullName evidence="5">Carboxysome shell and ethanolamine utilization microcompartment protein CcmL/EutN</fullName>
    </submittedName>
</protein>
<dbReference type="InterPro" id="IPR000249">
    <property type="entry name" value="BMC_dom"/>
</dbReference>
<keyword evidence="2" id="KW-1283">Bacterial microcompartment</keyword>
<gene>
    <name evidence="5" type="ORF">SAMN04487771_100838</name>
</gene>
<dbReference type="SMART" id="SM00877">
    <property type="entry name" value="BMC"/>
    <property type="match status" value="2"/>
</dbReference>
<dbReference type="EMBL" id="FOIL01000008">
    <property type="protein sequence ID" value="SET21923.1"/>
    <property type="molecule type" value="Genomic_DNA"/>
</dbReference>
<evidence type="ECO:0000256" key="2">
    <source>
        <dbReference type="ARBA" id="ARBA00024446"/>
    </source>
</evidence>
<dbReference type="InterPro" id="IPR037233">
    <property type="entry name" value="CcmK-like_sf"/>
</dbReference>
<dbReference type="CDD" id="cd07054">
    <property type="entry name" value="BMC_PduT_repeat2"/>
    <property type="match status" value="1"/>
</dbReference>
<dbReference type="PROSITE" id="PS51930">
    <property type="entry name" value="BMC_2"/>
    <property type="match status" value="2"/>
</dbReference>
<proteinExistence type="inferred from homology"/>
<feature type="domain" description="BMC" evidence="4">
    <location>
        <begin position="95"/>
        <end position="181"/>
    </location>
</feature>
<dbReference type="Proteomes" id="UP000199820">
    <property type="component" value="Unassembled WGS sequence"/>
</dbReference>
<keyword evidence="6" id="KW-1185">Reference proteome</keyword>
<comment type="subcellular location">
    <subcellularLocation>
        <location evidence="1">Bacterial microcompartment</location>
    </subcellularLocation>
</comment>
<evidence type="ECO:0000259" key="4">
    <source>
        <dbReference type="PROSITE" id="PS51930"/>
    </source>
</evidence>
<dbReference type="SUPFAM" id="SSF143414">
    <property type="entry name" value="CcmK-like"/>
    <property type="match status" value="2"/>
</dbReference>
<dbReference type="InterPro" id="IPR044872">
    <property type="entry name" value="CcmK/CsoS1_BMC"/>
</dbReference>
<evidence type="ECO:0000313" key="6">
    <source>
        <dbReference type="Proteomes" id="UP000199820"/>
    </source>
</evidence>
<evidence type="ECO:0000256" key="1">
    <source>
        <dbReference type="ARBA" id="ARBA00024322"/>
    </source>
</evidence>
<dbReference type="STRING" id="1526.SAMN02910262_00040"/>
<dbReference type="PANTHER" id="PTHR33941:SF11">
    <property type="entry name" value="BACTERIAL MICROCOMPARTMENT SHELL PROTEIN PDUJ"/>
    <property type="match status" value="1"/>
</dbReference>
<evidence type="ECO:0000313" key="5">
    <source>
        <dbReference type="EMBL" id="SET21923.1"/>
    </source>
</evidence>
<dbReference type="InterPro" id="IPR050575">
    <property type="entry name" value="BMC_shell"/>
</dbReference>
<sequence>MISIGFLESNSIARGVEAADAMLKAAEVRLVTAKPSCPGKYHIMICGEVSAVESAMAAGKERTGGSLIDDLIIPRVHPQVIEAIHMSVMPERIRAIGVMEYYSVVQAVIGADAAVKAAGVTLLEVRLGTGIGGKSFVTLTGDVSAVEASVQAGTREAAENGLLISKIVIPHPHPDLIPTLL</sequence>
<reference evidence="5 6" key="1">
    <citation type="submission" date="2016-10" db="EMBL/GenBank/DDBJ databases">
        <authorList>
            <person name="de Groot N.N."/>
        </authorList>
    </citation>
    <scope>NUCLEOTIDE SEQUENCE [LARGE SCALE GENOMIC DNA]</scope>
    <source>
        <strain evidence="5 6">KH1P1</strain>
    </source>
</reference>
<feature type="domain" description="BMC" evidence="4">
    <location>
        <begin position="3"/>
        <end position="85"/>
    </location>
</feature>
<dbReference type="CDD" id="cd07053">
    <property type="entry name" value="BMC_PduT_repeat1"/>
    <property type="match status" value="1"/>
</dbReference>
<dbReference type="PANTHER" id="PTHR33941">
    <property type="entry name" value="PROPANEDIOL UTILIZATION PROTEIN PDUA"/>
    <property type="match status" value="1"/>
</dbReference>
<dbReference type="PIRSF" id="PIRSF034834">
    <property type="entry name" value="PduT"/>
    <property type="match status" value="1"/>
</dbReference>